<accession>A0ABW6IF94</accession>
<dbReference type="EMBL" id="JBHZOL010000048">
    <property type="protein sequence ID" value="MFE4106074.1"/>
    <property type="molecule type" value="Genomic_DNA"/>
</dbReference>
<evidence type="ECO:0000313" key="1">
    <source>
        <dbReference type="EMBL" id="MFE4106074.1"/>
    </source>
</evidence>
<proteinExistence type="predicted"/>
<sequence length="163" mass="18286">MQKQRPWFWKIAALQQGPNYYFSATFAPHQAQMLAEQVRQHLPAGFVYYPEGGHSQPDKLYASYLDQATYNHLMALQQGAKPSNLWFTGTIEVQDHNLYICNALAGREYGETDLIQAIARSPELIWQQWQVSYGGEGYADGVAAAGTRAAELLAYLRAAPDSE</sequence>
<keyword evidence="2" id="KW-1185">Reference proteome</keyword>
<gene>
    <name evidence="1" type="ORF">ACFVKH_07300</name>
</gene>
<dbReference type="RefSeq" id="WP_377963481.1">
    <property type="nucleotide sequence ID" value="NZ_JBHZOL010000048.1"/>
</dbReference>
<evidence type="ECO:0000313" key="2">
    <source>
        <dbReference type="Proteomes" id="UP001600165"/>
    </source>
</evidence>
<name>A0ABW6IF94_9CYAN</name>
<dbReference type="Proteomes" id="UP001600165">
    <property type="component" value="Unassembled WGS sequence"/>
</dbReference>
<reference evidence="1 2" key="1">
    <citation type="submission" date="2024-10" db="EMBL/GenBank/DDBJ databases">
        <authorList>
            <person name="Ratan Roy A."/>
            <person name="Morales Sandoval P.H."/>
            <person name="De Los Santos Villalobos S."/>
            <person name="Chakraborty S."/>
            <person name="Mukherjee J."/>
        </authorList>
    </citation>
    <scope>NUCLEOTIDE SEQUENCE [LARGE SCALE GENOMIC DNA]</scope>
    <source>
        <strain evidence="1 2">S1</strain>
    </source>
</reference>
<comment type="caution">
    <text evidence="1">The sequence shown here is derived from an EMBL/GenBank/DDBJ whole genome shotgun (WGS) entry which is preliminary data.</text>
</comment>
<organism evidence="1 2">
    <name type="scientific">Almyronema epifaneia S1</name>
    <dbReference type="NCBI Taxonomy" id="2991925"/>
    <lineage>
        <taxon>Bacteria</taxon>
        <taxon>Bacillati</taxon>
        <taxon>Cyanobacteriota</taxon>
        <taxon>Cyanophyceae</taxon>
        <taxon>Nodosilineales</taxon>
        <taxon>Nodosilineaceae</taxon>
        <taxon>Almyronema</taxon>
        <taxon>Almyronema epifaneia</taxon>
    </lineage>
</organism>
<protein>
    <submittedName>
        <fullName evidence="1">Uncharacterized protein</fullName>
    </submittedName>
</protein>